<name>A0A0E9TB18_ANGAN</name>
<dbReference type="AlphaFoldDB" id="A0A0E9TB18"/>
<proteinExistence type="predicted"/>
<evidence type="ECO:0000313" key="1">
    <source>
        <dbReference type="EMBL" id="JAH50105.1"/>
    </source>
</evidence>
<organism evidence="1">
    <name type="scientific">Anguilla anguilla</name>
    <name type="common">European freshwater eel</name>
    <name type="synonym">Muraena anguilla</name>
    <dbReference type="NCBI Taxonomy" id="7936"/>
    <lineage>
        <taxon>Eukaryota</taxon>
        <taxon>Metazoa</taxon>
        <taxon>Chordata</taxon>
        <taxon>Craniata</taxon>
        <taxon>Vertebrata</taxon>
        <taxon>Euteleostomi</taxon>
        <taxon>Actinopterygii</taxon>
        <taxon>Neopterygii</taxon>
        <taxon>Teleostei</taxon>
        <taxon>Anguilliformes</taxon>
        <taxon>Anguillidae</taxon>
        <taxon>Anguilla</taxon>
    </lineage>
</organism>
<dbReference type="EMBL" id="GBXM01058472">
    <property type="protein sequence ID" value="JAH50105.1"/>
    <property type="molecule type" value="Transcribed_RNA"/>
</dbReference>
<protein>
    <submittedName>
        <fullName evidence="1">Uncharacterized protein</fullName>
    </submittedName>
</protein>
<reference evidence="1" key="2">
    <citation type="journal article" date="2015" name="Fish Shellfish Immunol.">
        <title>Early steps in the European eel (Anguilla anguilla)-Vibrio vulnificus interaction in the gills: Role of the RtxA13 toxin.</title>
        <authorList>
            <person name="Callol A."/>
            <person name="Pajuelo D."/>
            <person name="Ebbesson L."/>
            <person name="Teles M."/>
            <person name="MacKenzie S."/>
            <person name="Amaro C."/>
        </authorList>
    </citation>
    <scope>NUCLEOTIDE SEQUENCE</scope>
</reference>
<sequence>MYIDGFLVCEIHVLSVATPQDHDVTDLSAGNVCDWQLMCPLVLFCFTEPKLDEVGP</sequence>
<reference evidence="1" key="1">
    <citation type="submission" date="2014-11" db="EMBL/GenBank/DDBJ databases">
        <authorList>
            <person name="Amaro Gonzalez C."/>
        </authorList>
    </citation>
    <scope>NUCLEOTIDE SEQUENCE</scope>
</reference>
<accession>A0A0E9TB18</accession>